<dbReference type="Pfam" id="PF00018">
    <property type="entry name" value="SH3_1"/>
    <property type="match status" value="2"/>
</dbReference>
<gene>
    <name evidence="12" type="primary">grap2a</name>
</gene>
<evidence type="ECO:0000313" key="12">
    <source>
        <dbReference type="Ensembl" id="ENSDCDP00010048321.1"/>
    </source>
</evidence>
<dbReference type="PANTHER" id="PTHR46037">
    <property type="entry name" value="PROTEIN ENHANCER OF SEVENLESS 2B"/>
    <property type="match status" value="1"/>
</dbReference>
<dbReference type="Gene3D" id="3.30.505.10">
    <property type="entry name" value="SH2 domain"/>
    <property type="match status" value="1"/>
</dbReference>
<dbReference type="Ensembl" id="ENSDCDT00010058656.1">
    <property type="protein sequence ID" value="ENSDCDP00010048321.1"/>
    <property type="gene ID" value="ENSDCDG00010029141.1"/>
</dbReference>
<evidence type="ECO:0000256" key="7">
    <source>
        <dbReference type="PROSITE-ProRule" id="PRU00191"/>
    </source>
</evidence>
<evidence type="ECO:0000256" key="3">
    <source>
        <dbReference type="ARBA" id="ARBA00023043"/>
    </source>
</evidence>
<dbReference type="CDD" id="cd09941">
    <property type="entry name" value="SH2_Grb2_like"/>
    <property type="match status" value="1"/>
</dbReference>
<proteinExistence type="predicted"/>
<keyword evidence="2 7" id="KW-0727">SH2 domain</keyword>
<dbReference type="InterPro" id="IPR036860">
    <property type="entry name" value="SH2_dom_sf"/>
</dbReference>
<keyword evidence="4" id="KW-0449">Lipoprotein</keyword>
<dbReference type="InterPro" id="IPR036028">
    <property type="entry name" value="SH3-like_dom_sf"/>
</dbReference>
<evidence type="ECO:0000259" key="10">
    <source>
        <dbReference type="PROSITE" id="PS50001"/>
    </source>
</evidence>
<dbReference type="InterPro" id="IPR000980">
    <property type="entry name" value="SH2"/>
</dbReference>
<feature type="compositionally biased region" description="Polar residues" evidence="9">
    <location>
        <begin position="209"/>
        <end position="222"/>
    </location>
</feature>
<dbReference type="GeneTree" id="ENSGT00940000157307"/>
<feature type="domain" description="SH3" evidence="11">
    <location>
        <begin position="236"/>
        <end position="293"/>
    </location>
</feature>
<dbReference type="PROSITE" id="PS50002">
    <property type="entry name" value="SH3"/>
    <property type="match status" value="2"/>
</dbReference>
<feature type="compositionally biased region" description="Polar residues" evidence="9">
    <location>
        <begin position="189"/>
        <end position="199"/>
    </location>
</feature>
<dbReference type="PROSITE" id="PS50001">
    <property type="entry name" value="SH2"/>
    <property type="match status" value="1"/>
</dbReference>
<dbReference type="PRINTS" id="PR00452">
    <property type="entry name" value="SH3DOMAIN"/>
</dbReference>
<dbReference type="InterPro" id="IPR043539">
    <property type="entry name" value="Grb2-like"/>
</dbReference>
<accession>A0AAY4DV21</accession>
<dbReference type="InterPro" id="IPR001452">
    <property type="entry name" value="SH3_domain"/>
</dbReference>
<keyword evidence="13" id="KW-1185">Reference proteome</keyword>
<reference evidence="12" key="2">
    <citation type="submission" date="2025-08" db="UniProtKB">
        <authorList>
            <consortium name="Ensembl"/>
        </authorList>
    </citation>
    <scope>IDENTIFICATION</scope>
</reference>
<dbReference type="SMART" id="SM00326">
    <property type="entry name" value="SH3"/>
    <property type="match status" value="2"/>
</dbReference>
<feature type="domain" description="SH2" evidence="10">
    <location>
        <begin position="58"/>
        <end position="149"/>
    </location>
</feature>
<dbReference type="Gene3D" id="2.30.30.40">
    <property type="entry name" value="SH3 Domains"/>
    <property type="match status" value="2"/>
</dbReference>
<dbReference type="Proteomes" id="UP000694580">
    <property type="component" value="Chromosome 7"/>
</dbReference>
<evidence type="ECO:0000256" key="9">
    <source>
        <dbReference type="SAM" id="MobiDB-lite"/>
    </source>
</evidence>
<dbReference type="GeneID" id="114793554"/>
<evidence type="ECO:0000256" key="2">
    <source>
        <dbReference type="ARBA" id="ARBA00022999"/>
    </source>
</evidence>
<dbReference type="SUPFAM" id="SSF50044">
    <property type="entry name" value="SH3-domain"/>
    <property type="match status" value="2"/>
</dbReference>
<dbReference type="RefSeq" id="XP_028841296.1">
    <property type="nucleotide sequence ID" value="XM_028985463.1"/>
</dbReference>
<dbReference type="Pfam" id="PF00017">
    <property type="entry name" value="SH2"/>
    <property type="match status" value="1"/>
</dbReference>
<reference evidence="12" key="3">
    <citation type="submission" date="2025-09" db="UniProtKB">
        <authorList>
            <consortium name="Ensembl"/>
        </authorList>
    </citation>
    <scope>IDENTIFICATION</scope>
</reference>
<dbReference type="SUPFAM" id="SSF55550">
    <property type="entry name" value="SH2 domain"/>
    <property type="match status" value="1"/>
</dbReference>
<evidence type="ECO:0000256" key="1">
    <source>
        <dbReference type="ARBA" id="ARBA00022443"/>
    </source>
</evidence>
<dbReference type="RefSeq" id="XP_028841295.1">
    <property type="nucleotide sequence ID" value="XM_028985462.1"/>
</dbReference>
<reference evidence="12 13" key="1">
    <citation type="submission" date="2020-06" db="EMBL/GenBank/DDBJ databases">
        <authorList>
            <consortium name="Wellcome Sanger Institute Data Sharing"/>
        </authorList>
    </citation>
    <scope>NUCLEOTIDE SEQUENCE [LARGE SCALE GENOMIC DNA]</scope>
</reference>
<protein>
    <recommendedName>
        <fullName evidence="6">Osteoclast-stimulating factor 1</fullName>
    </recommendedName>
</protein>
<organism evidence="12 13">
    <name type="scientific">Denticeps clupeoides</name>
    <name type="common">denticle herring</name>
    <dbReference type="NCBI Taxonomy" id="299321"/>
    <lineage>
        <taxon>Eukaryota</taxon>
        <taxon>Metazoa</taxon>
        <taxon>Chordata</taxon>
        <taxon>Craniata</taxon>
        <taxon>Vertebrata</taxon>
        <taxon>Euteleostomi</taxon>
        <taxon>Actinopterygii</taxon>
        <taxon>Neopterygii</taxon>
        <taxon>Teleostei</taxon>
        <taxon>Clupei</taxon>
        <taxon>Clupeiformes</taxon>
        <taxon>Denticipitoidei</taxon>
        <taxon>Denticipitidae</taxon>
        <taxon>Denticeps</taxon>
    </lineage>
</organism>
<comment type="function">
    <text evidence="5">Induces bone resorption, acting probably through a signaling cascade which results in the secretion of factor(s) enhancing osteoclast formation and activity.</text>
</comment>
<evidence type="ECO:0000313" key="13">
    <source>
        <dbReference type="Proteomes" id="UP000694580"/>
    </source>
</evidence>
<feature type="region of interest" description="Disordered" evidence="9">
    <location>
        <begin position="146"/>
        <end position="230"/>
    </location>
</feature>
<keyword evidence="3" id="KW-0040">ANK repeat</keyword>
<evidence type="ECO:0000256" key="8">
    <source>
        <dbReference type="PROSITE-ProRule" id="PRU00192"/>
    </source>
</evidence>
<dbReference type="PRINTS" id="PR00401">
    <property type="entry name" value="SH2DOMAIN"/>
</dbReference>
<evidence type="ECO:0000256" key="5">
    <source>
        <dbReference type="ARBA" id="ARBA00037432"/>
    </source>
</evidence>
<sequence>MEARGKYDFNGTAEDELSFRKGDVLKILGKEDDWFKAELHGHEGYVPTNYVDRQFPSWFQEAASRSSAEETLMAREVGAFLIRGSQSSPGEFSISVRHETDVQHFKVMKDNKGHYYLWSDKFTSLNKLVEFYKTTSISKQREIYLRDGTRAESRPAIPQPTKRGSLPEDRSHAGGHGGTPLPMGHRQASEQSFTQQNKRGSMEERANTLGHTTRNCPQSSAPATRRTSETLPQLQRGTMQVRALYDFNAEEDDELGFRVGDIIDVLDNSDSSWYKGQLRSEVGLFPANYTLPI</sequence>
<evidence type="ECO:0000256" key="4">
    <source>
        <dbReference type="ARBA" id="ARBA00023288"/>
    </source>
</evidence>
<evidence type="ECO:0000259" key="11">
    <source>
        <dbReference type="PROSITE" id="PS50002"/>
    </source>
</evidence>
<evidence type="ECO:0000256" key="6">
    <source>
        <dbReference type="ARBA" id="ARBA00040640"/>
    </source>
</evidence>
<feature type="domain" description="SH3" evidence="11">
    <location>
        <begin position="1"/>
        <end position="56"/>
    </location>
</feature>
<dbReference type="FunFam" id="2.30.30.40:FF:000072">
    <property type="entry name" value="Unconventional Myosin IB"/>
    <property type="match status" value="1"/>
</dbReference>
<name>A0AAY4DV21_9TELE</name>
<dbReference type="RefSeq" id="XP_028841294.1">
    <property type="nucleotide sequence ID" value="XM_028985461.1"/>
</dbReference>
<dbReference type="AlphaFoldDB" id="A0AAY4DV21"/>
<dbReference type="SMART" id="SM00252">
    <property type="entry name" value="SH2"/>
    <property type="match status" value="1"/>
</dbReference>
<keyword evidence="1 8" id="KW-0728">SH3 domain</keyword>